<evidence type="ECO:0000256" key="1">
    <source>
        <dbReference type="ARBA" id="ARBA00006739"/>
    </source>
</evidence>
<evidence type="ECO:0000256" key="4">
    <source>
        <dbReference type="SAM" id="Phobius"/>
    </source>
</evidence>
<feature type="transmembrane region" description="Helical" evidence="4">
    <location>
        <begin position="303"/>
        <end position="334"/>
    </location>
</feature>
<dbReference type="InterPro" id="IPR001173">
    <property type="entry name" value="Glyco_trans_2-like"/>
</dbReference>
<organism evidence="6 7">
    <name type="scientific">Lentzea waywayandensis</name>
    <dbReference type="NCBI Taxonomy" id="84724"/>
    <lineage>
        <taxon>Bacteria</taxon>
        <taxon>Bacillati</taxon>
        <taxon>Actinomycetota</taxon>
        <taxon>Actinomycetes</taxon>
        <taxon>Pseudonocardiales</taxon>
        <taxon>Pseudonocardiaceae</taxon>
        <taxon>Lentzea</taxon>
    </lineage>
</organism>
<protein>
    <submittedName>
        <fullName evidence="6">Glycosyltransferase, catalytic subunit of cellulose synthase and poly-beta-1,6-N-acetylglucosamine synthase</fullName>
    </submittedName>
</protein>
<dbReference type="PANTHER" id="PTHR43630:SF1">
    <property type="entry name" value="POLY-BETA-1,6-N-ACETYL-D-GLUCOSAMINE SYNTHASE"/>
    <property type="match status" value="1"/>
</dbReference>
<dbReference type="SUPFAM" id="SSF53448">
    <property type="entry name" value="Nucleotide-diphospho-sugar transferases"/>
    <property type="match status" value="1"/>
</dbReference>
<dbReference type="PANTHER" id="PTHR43630">
    <property type="entry name" value="POLY-BETA-1,6-N-ACETYL-D-GLUCOSAMINE SYNTHASE"/>
    <property type="match status" value="1"/>
</dbReference>
<name>A0A1I6FDQ8_9PSEU</name>
<feature type="transmembrane region" description="Helical" evidence="4">
    <location>
        <begin position="623"/>
        <end position="642"/>
    </location>
</feature>
<dbReference type="Pfam" id="PF13632">
    <property type="entry name" value="Glyco_trans_2_3"/>
    <property type="match status" value="1"/>
</dbReference>
<dbReference type="InterPro" id="IPR029044">
    <property type="entry name" value="Nucleotide-diphossugar_trans"/>
</dbReference>
<feature type="transmembrane region" description="Helical" evidence="4">
    <location>
        <begin position="354"/>
        <end position="377"/>
    </location>
</feature>
<reference evidence="7" key="1">
    <citation type="submission" date="2016-10" db="EMBL/GenBank/DDBJ databases">
        <authorList>
            <person name="Varghese N."/>
            <person name="Submissions S."/>
        </authorList>
    </citation>
    <scope>NUCLEOTIDE SEQUENCE [LARGE SCALE GENOMIC DNA]</scope>
    <source>
        <strain evidence="7">DSM 44232</strain>
    </source>
</reference>
<dbReference type="Gene3D" id="3.90.550.10">
    <property type="entry name" value="Spore Coat Polysaccharide Biosynthesis Protein SpsA, Chain A"/>
    <property type="match status" value="1"/>
</dbReference>
<feature type="transmembrane region" description="Helical" evidence="4">
    <location>
        <begin position="438"/>
        <end position="456"/>
    </location>
</feature>
<dbReference type="CDD" id="cd06423">
    <property type="entry name" value="CESA_like"/>
    <property type="match status" value="1"/>
</dbReference>
<dbReference type="EMBL" id="FOYL01000012">
    <property type="protein sequence ID" value="SFR28111.1"/>
    <property type="molecule type" value="Genomic_DNA"/>
</dbReference>
<keyword evidence="4" id="KW-0472">Membrane</keyword>
<evidence type="ECO:0000313" key="7">
    <source>
        <dbReference type="Proteomes" id="UP000198583"/>
    </source>
</evidence>
<keyword evidence="4" id="KW-0812">Transmembrane</keyword>
<feature type="transmembrane region" description="Helical" evidence="4">
    <location>
        <begin position="677"/>
        <end position="694"/>
    </location>
</feature>
<feature type="transmembrane region" description="Helical" evidence="4">
    <location>
        <begin position="700"/>
        <end position="717"/>
    </location>
</feature>
<evidence type="ECO:0000256" key="2">
    <source>
        <dbReference type="ARBA" id="ARBA00022676"/>
    </source>
</evidence>
<dbReference type="Proteomes" id="UP000198583">
    <property type="component" value="Unassembled WGS sequence"/>
</dbReference>
<feature type="transmembrane region" description="Helical" evidence="4">
    <location>
        <begin position="590"/>
        <end position="611"/>
    </location>
</feature>
<proteinExistence type="inferred from homology"/>
<feature type="transmembrane region" description="Helical" evidence="4">
    <location>
        <begin position="516"/>
        <end position="536"/>
    </location>
</feature>
<gene>
    <name evidence="6" type="ORF">SAMN04488564_112222</name>
</gene>
<keyword evidence="4" id="KW-1133">Transmembrane helix</keyword>
<accession>A0A1I6FDQ8</accession>
<feature type="transmembrane region" description="Helical" evidence="4">
    <location>
        <begin position="724"/>
        <end position="744"/>
    </location>
</feature>
<evidence type="ECO:0000259" key="5">
    <source>
        <dbReference type="Pfam" id="PF13632"/>
    </source>
</evidence>
<dbReference type="GO" id="GO:0016757">
    <property type="term" value="F:glycosyltransferase activity"/>
    <property type="evidence" value="ECO:0007669"/>
    <property type="project" value="UniProtKB-KW"/>
</dbReference>
<feature type="domain" description="Glycosyltransferase 2-like" evidence="5">
    <location>
        <begin position="140"/>
        <end position="329"/>
    </location>
</feature>
<feature type="transmembrane region" description="Helical" evidence="4">
    <location>
        <begin position="543"/>
        <end position="570"/>
    </location>
</feature>
<comment type="similarity">
    <text evidence="1">Belongs to the glycosyltransferase 2 family.</text>
</comment>
<evidence type="ECO:0000256" key="3">
    <source>
        <dbReference type="ARBA" id="ARBA00022679"/>
    </source>
</evidence>
<feature type="transmembrane region" description="Helical" evidence="4">
    <location>
        <begin position="654"/>
        <end position="672"/>
    </location>
</feature>
<keyword evidence="7" id="KW-1185">Reference proteome</keyword>
<dbReference type="STRING" id="84724.SAMN04488564_112222"/>
<keyword evidence="2" id="KW-0328">Glycosyltransferase</keyword>
<dbReference type="AlphaFoldDB" id="A0A1I6FDQ8"/>
<sequence>MTRWGRTAPSVFPVIPWWLLVVAVLGVNFTLWGTIGLLRALTSRGRADTQPPTRLTVDDVAVLMAAHNEELVITDSLGSVAKLLPRGNIHVVSDGSKDRTVELARLQGVNVIETPSNIGKAGALEEGIRRFGLVEKYGAVLLLDADTRLEADYFEHSLPLFDDDRVVAVAGCATSDWSTPPRTTLGALLVTHRARVYALTQRLLKFGQTWRPTNATFIVPGFASMYRTRALPSIKIDQPGLVIEDFNMTFEVYRQRLGKVGFSLSAQAATQDPDTFDDYLKQTRRWALGFWQSVRRHRPRFDLFSAMLTLYVLEVLVSSLLLVVAPVLLVLVLLPEVIPELANWGVSAVISEYVNARSLLLGVLLPDLVLTVGVALAERRARYLLFAPFYLPMRVIDAVTALRTLPRAWLEHSTGRWVSPARRKLDQPGARGAAVPKLGAVLAGVAALAVALRVWLVSPTLPASSAEQRLIDSVFASLRDLPGGSTGITELQLQGYLSLTRALERYDSVLLAARELAVVATGVAALSAVALLVFGLRMRLAAVGIAVLLLAFSGPSVVVLASAGTGALAMAWTTLACALLAPGLQRKDGFLLTLGGVAALAAVLTAPILIIPPLVVCALRTRWYLAVPLAGLAVVLQVVLAGRMPVAVAEALTGQQRVVLLATAFLVAVPALLRKEIRLLAAGVLVIAGQSAWLGETGDVLLPALVVLSVTLLAGLLDAVRRPALLTHAIVVVVLVAVAGTLFVPRTGRWQDEAALAGWIAENTPPTTVLTASAGVWSELLRAGLPPDRVRRDGPATFDVVQGSGSGAVVARFGGYTVQYRDRPSVEDLVVRLNAGRQLAANPRLLVTDDVRRALHDGQVDLRAMTLLAGLSADHEIVVADVRTTKPEQGLGMPRREVVLSAVDGRGVDYPASRQVLTMWLNAQQAPFAPSSTRITPQGAVITWLVQEES</sequence>
<feature type="transmembrane region" description="Helical" evidence="4">
    <location>
        <begin position="15"/>
        <end position="38"/>
    </location>
</feature>
<keyword evidence="3 6" id="KW-0808">Transferase</keyword>
<evidence type="ECO:0000313" key="6">
    <source>
        <dbReference type="EMBL" id="SFR28111.1"/>
    </source>
</evidence>